<protein>
    <submittedName>
        <fullName evidence="2">Uncharacterized protein</fullName>
    </submittedName>
</protein>
<keyword evidence="1" id="KW-0472">Membrane</keyword>
<keyword evidence="1" id="KW-1133">Transmembrane helix</keyword>
<organism evidence="2 3">
    <name type="scientific">Acidiphilium iwatense</name>
    <dbReference type="NCBI Taxonomy" id="768198"/>
    <lineage>
        <taxon>Bacteria</taxon>
        <taxon>Pseudomonadati</taxon>
        <taxon>Pseudomonadota</taxon>
        <taxon>Alphaproteobacteria</taxon>
        <taxon>Acetobacterales</taxon>
        <taxon>Acidocellaceae</taxon>
        <taxon>Acidiphilium</taxon>
    </lineage>
</organism>
<comment type="caution">
    <text evidence="2">The sequence shown here is derived from an EMBL/GenBank/DDBJ whole genome shotgun (WGS) entry which is preliminary data.</text>
</comment>
<keyword evidence="1" id="KW-0812">Transmembrane</keyword>
<evidence type="ECO:0000313" key="3">
    <source>
        <dbReference type="Proteomes" id="UP001521209"/>
    </source>
</evidence>
<dbReference type="RefSeq" id="WP_235704205.1">
    <property type="nucleotide sequence ID" value="NZ_JAKGBZ010000016.1"/>
</dbReference>
<dbReference type="EMBL" id="JAKGBZ010000016">
    <property type="protein sequence ID" value="MCF3946971.1"/>
    <property type="molecule type" value="Genomic_DNA"/>
</dbReference>
<evidence type="ECO:0000313" key="2">
    <source>
        <dbReference type="EMBL" id="MCF3946971.1"/>
    </source>
</evidence>
<proteinExistence type="predicted"/>
<keyword evidence="3" id="KW-1185">Reference proteome</keyword>
<name>A0ABS9DW48_9PROT</name>
<dbReference type="Proteomes" id="UP001521209">
    <property type="component" value="Unassembled WGS sequence"/>
</dbReference>
<feature type="transmembrane region" description="Helical" evidence="1">
    <location>
        <begin position="34"/>
        <end position="67"/>
    </location>
</feature>
<evidence type="ECO:0000256" key="1">
    <source>
        <dbReference type="SAM" id="Phobius"/>
    </source>
</evidence>
<gene>
    <name evidence="2" type="ORF">L2A60_09800</name>
</gene>
<accession>A0ABS9DW48</accession>
<reference evidence="2 3" key="1">
    <citation type="submission" date="2022-01" db="EMBL/GenBank/DDBJ databases">
        <authorList>
            <person name="Won M."/>
            <person name="Kim S.-J."/>
            <person name="Kwon S.-W."/>
        </authorList>
    </citation>
    <scope>NUCLEOTIDE SEQUENCE [LARGE SCALE GENOMIC DNA]</scope>
    <source>
        <strain evidence="2 3">KCTC 23505</strain>
    </source>
</reference>
<sequence>MNQGNGPVIDMTLEGDFPERPKPSLGAIMLRLAAFALLLGFGALAFWLAVFTVPVLIVAGLVCYGLFRLQMARHGVRFRPIIVRTTRR</sequence>